<organism evidence="2 3">
    <name type="scientific">Ditylenchus dipsaci</name>
    <dbReference type="NCBI Taxonomy" id="166011"/>
    <lineage>
        <taxon>Eukaryota</taxon>
        <taxon>Metazoa</taxon>
        <taxon>Ecdysozoa</taxon>
        <taxon>Nematoda</taxon>
        <taxon>Chromadorea</taxon>
        <taxon>Rhabditida</taxon>
        <taxon>Tylenchina</taxon>
        <taxon>Tylenchomorpha</taxon>
        <taxon>Sphaerularioidea</taxon>
        <taxon>Anguinidae</taxon>
        <taxon>Anguininae</taxon>
        <taxon>Ditylenchus</taxon>
    </lineage>
</organism>
<evidence type="ECO:0000256" key="1">
    <source>
        <dbReference type="SAM" id="Phobius"/>
    </source>
</evidence>
<sequence length="289" mass="31974">MPDSRGSGLLRYDANTFRPLQSTNLDGYDTSAVVPRYLSGQELTTTFPRVSANRASYFSAANHLQEDAVNGMSVVPLTPPYATAGYPPFYTQPVGQLTDASFVDTWEFRLQNNDSIGVHRFAAMLTKIPAIIVGSIAAWILFGRGQANDNINQQDVRTQQEFNAALAAFVTSCVVLLGVVFAAQNHNYSHKRAYSQAIWRVTQQYSSQERGELPACYPLNCFSKTERIANLGVMLGFSACLALLSVFCVFFGLQAISQLEKDKKFFRRNFTNKLASGAYANPIPVTDKY</sequence>
<accession>A0A915CQ46</accession>
<evidence type="ECO:0000313" key="2">
    <source>
        <dbReference type="Proteomes" id="UP000887574"/>
    </source>
</evidence>
<keyword evidence="1" id="KW-0812">Transmembrane</keyword>
<dbReference type="WBParaSite" id="jg11445">
    <property type="protein sequence ID" value="jg11445"/>
    <property type="gene ID" value="jg11445"/>
</dbReference>
<protein>
    <submittedName>
        <fullName evidence="3">Uncharacterized protein</fullName>
    </submittedName>
</protein>
<evidence type="ECO:0000313" key="3">
    <source>
        <dbReference type="WBParaSite" id="jg11445"/>
    </source>
</evidence>
<feature type="transmembrane region" description="Helical" evidence="1">
    <location>
        <begin position="162"/>
        <end position="183"/>
    </location>
</feature>
<dbReference type="Proteomes" id="UP000887574">
    <property type="component" value="Unplaced"/>
</dbReference>
<proteinExistence type="predicted"/>
<reference evidence="3" key="1">
    <citation type="submission" date="2022-11" db="UniProtKB">
        <authorList>
            <consortium name="WormBaseParasite"/>
        </authorList>
    </citation>
    <scope>IDENTIFICATION</scope>
</reference>
<keyword evidence="2" id="KW-1185">Reference proteome</keyword>
<dbReference type="AlphaFoldDB" id="A0A915CQ46"/>
<keyword evidence="1" id="KW-0472">Membrane</keyword>
<feature type="transmembrane region" description="Helical" evidence="1">
    <location>
        <begin position="121"/>
        <end position="142"/>
    </location>
</feature>
<keyword evidence="1" id="KW-1133">Transmembrane helix</keyword>
<name>A0A915CQ46_9BILA</name>
<feature type="transmembrane region" description="Helical" evidence="1">
    <location>
        <begin position="233"/>
        <end position="256"/>
    </location>
</feature>